<dbReference type="Proteomes" id="UP000030669">
    <property type="component" value="Unassembled WGS sequence"/>
</dbReference>
<sequence length="197" mass="20917">MTLLGAHVRLGFVSPYRDSPAIVKASLTLFNFAQTAAKTSTHTRGEMAETAAFPWILQALSYATYLAGRKTYGRTLQANGEVETLASLYLASPEWDGAARIELSRLTGDGRTGNGGGHIRAGVVQIRLRVVPSVLKGGVEAHSEGVSDVLEWIVAAEKNATDGGGSWSDDDRGIAAVHIAVGHSPRNEGVEWTCWAA</sequence>
<proteinExistence type="predicted"/>
<dbReference type="HOGENOM" id="CLU_1384299_0_0_1"/>
<gene>
    <name evidence="1" type="ORF">GLOTRDRAFT_96739</name>
</gene>
<reference evidence="1 2" key="1">
    <citation type="journal article" date="2012" name="Science">
        <title>The Paleozoic origin of enzymatic lignin decomposition reconstructed from 31 fungal genomes.</title>
        <authorList>
            <person name="Floudas D."/>
            <person name="Binder M."/>
            <person name="Riley R."/>
            <person name="Barry K."/>
            <person name="Blanchette R.A."/>
            <person name="Henrissat B."/>
            <person name="Martinez A.T."/>
            <person name="Otillar R."/>
            <person name="Spatafora J.W."/>
            <person name="Yadav J.S."/>
            <person name="Aerts A."/>
            <person name="Benoit I."/>
            <person name="Boyd A."/>
            <person name="Carlson A."/>
            <person name="Copeland A."/>
            <person name="Coutinho P.M."/>
            <person name="de Vries R.P."/>
            <person name="Ferreira P."/>
            <person name="Findley K."/>
            <person name="Foster B."/>
            <person name="Gaskell J."/>
            <person name="Glotzer D."/>
            <person name="Gorecki P."/>
            <person name="Heitman J."/>
            <person name="Hesse C."/>
            <person name="Hori C."/>
            <person name="Igarashi K."/>
            <person name="Jurgens J.A."/>
            <person name="Kallen N."/>
            <person name="Kersten P."/>
            <person name="Kohler A."/>
            <person name="Kuees U."/>
            <person name="Kumar T.K.A."/>
            <person name="Kuo A."/>
            <person name="LaButti K."/>
            <person name="Larrondo L.F."/>
            <person name="Lindquist E."/>
            <person name="Ling A."/>
            <person name="Lombard V."/>
            <person name="Lucas S."/>
            <person name="Lundell T."/>
            <person name="Martin R."/>
            <person name="McLaughlin D.J."/>
            <person name="Morgenstern I."/>
            <person name="Morin E."/>
            <person name="Murat C."/>
            <person name="Nagy L.G."/>
            <person name="Nolan M."/>
            <person name="Ohm R.A."/>
            <person name="Patyshakuliyeva A."/>
            <person name="Rokas A."/>
            <person name="Ruiz-Duenas F.J."/>
            <person name="Sabat G."/>
            <person name="Salamov A."/>
            <person name="Samejima M."/>
            <person name="Schmutz J."/>
            <person name="Slot J.C."/>
            <person name="St John F."/>
            <person name="Stenlid J."/>
            <person name="Sun H."/>
            <person name="Sun S."/>
            <person name="Syed K."/>
            <person name="Tsang A."/>
            <person name="Wiebenga A."/>
            <person name="Young D."/>
            <person name="Pisabarro A."/>
            <person name="Eastwood D.C."/>
            <person name="Martin F."/>
            <person name="Cullen D."/>
            <person name="Grigoriev I.V."/>
            <person name="Hibbett D.S."/>
        </authorList>
    </citation>
    <scope>NUCLEOTIDE SEQUENCE [LARGE SCALE GENOMIC DNA]</scope>
    <source>
        <strain evidence="1 2">ATCC 11539</strain>
    </source>
</reference>
<dbReference type="RefSeq" id="XP_007870696.1">
    <property type="nucleotide sequence ID" value="XM_007872505.1"/>
</dbReference>
<protein>
    <submittedName>
        <fullName evidence="1">Uncharacterized protein</fullName>
    </submittedName>
</protein>
<accession>S7RE95</accession>
<organism evidence="1 2">
    <name type="scientific">Gloeophyllum trabeum (strain ATCC 11539 / FP-39264 / Madison 617)</name>
    <name type="common">Brown rot fungus</name>
    <dbReference type="NCBI Taxonomy" id="670483"/>
    <lineage>
        <taxon>Eukaryota</taxon>
        <taxon>Fungi</taxon>
        <taxon>Dikarya</taxon>
        <taxon>Basidiomycota</taxon>
        <taxon>Agaricomycotina</taxon>
        <taxon>Agaricomycetes</taxon>
        <taxon>Gloeophyllales</taxon>
        <taxon>Gloeophyllaceae</taxon>
        <taxon>Gloeophyllum</taxon>
    </lineage>
</organism>
<dbReference type="AlphaFoldDB" id="S7RE95"/>
<dbReference type="GeneID" id="19309894"/>
<name>S7RE95_GLOTA</name>
<evidence type="ECO:0000313" key="1">
    <source>
        <dbReference type="EMBL" id="EPQ50799.1"/>
    </source>
</evidence>
<dbReference type="EMBL" id="KB469313">
    <property type="protein sequence ID" value="EPQ50799.1"/>
    <property type="molecule type" value="Genomic_DNA"/>
</dbReference>
<keyword evidence="2" id="KW-1185">Reference proteome</keyword>
<dbReference type="KEGG" id="gtr:GLOTRDRAFT_96739"/>
<evidence type="ECO:0000313" key="2">
    <source>
        <dbReference type="Proteomes" id="UP000030669"/>
    </source>
</evidence>